<evidence type="ECO:0000313" key="30">
    <source>
        <dbReference type="EMBL" id="MBE0367186.1"/>
    </source>
</evidence>
<reference evidence="30 31" key="1">
    <citation type="submission" date="2015-03" db="EMBL/GenBank/DDBJ databases">
        <title>Genome sequence of Pseudoalteromonas aurantia.</title>
        <authorList>
            <person name="Xie B.-B."/>
            <person name="Rong J.-C."/>
            <person name="Qin Q.-L."/>
            <person name="Zhang Y.-Z."/>
        </authorList>
    </citation>
    <scope>NUCLEOTIDE SEQUENCE [LARGE SCALE GENOMIC DNA]</scope>
    <source>
        <strain evidence="30 31">208</strain>
    </source>
</reference>
<keyword evidence="12" id="KW-0791">Threonine biosynthesis</keyword>
<keyword evidence="21" id="KW-0457">Lysine biosynthesis</keyword>
<comment type="pathway">
    <text evidence="2 28">Amino-acid biosynthesis; L-lysine biosynthesis via DAP pathway; (S)-tetrahydrodipicolinate from L-aspartate: step 1/4.</text>
</comment>
<dbReference type="PIRSF" id="PIRSF000727">
    <property type="entry name" value="ThrA"/>
    <property type="match status" value="1"/>
</dbReference>
<evidence type="ECO:0000256" key="14">
    <source>
        <dbReference type="ARBA" id="ARBA00022741"/>
    </source>
</evidence>
<keyword evidence="23" id="KW-0511">Multifunctional enzyme</keyword>
<evidence type="ECO:0000256" key="25">
    <source>
        <dbReference type="ARBA" id="ARBA00048561"/>
    </source>
</evidence>
<dbReference type="PANTHER" id="PTHR43070">
    <property type="match status" value="1"/>
</dbReference>
<dbReference type="NCBIfam" id="NF006959">
    <property type="entry name" value="PRK09436.1"/>
    <property type="match status" value="1"/>
</dbReference>
<keyword evidence="14 28" id="KW-0547">Nucleotide-binding</keyword>
<comment type="similarity">
    <text evidence="8 28">In the N-terminal section; belongs to the aspartokinase family.</text>
</comment>
<evidence type="ECO:0000256" key="18">
    <source>
        <dbReference type="ARBA" id="ARBA00023002"/>
    </source>
</evidence>
<evidence type="ECO:0000256" key="3">
    <source>
        <dbReference type="ARBA" id="ARBA00004986"/>
    </source>
</evidence>
<keyword evidence="15 28" id="KW-0418">Kinase</keyword>
<dbReference type="SUPFAM" id="SSF55347">
    <property type="entry name" value="Glyceraldehyde-3-phosphate dehydrogenase-like, C-terminal domain"/>
    <property type="match status" value="1"/>
</dbReference>
<comment type="subunit">
    <text evidence="9 28">Homotetramer.</text>
</comment>
<comment type="catalytic activity">
    <reaction evidence="27">
        <text>L-homoserine + NAD(+) = L-aspartate 4-semialdehyde + NADH + H(+)</text>
        <dbReference type="Rhea" id="RHEA:15757"/>
        <dbReference type="ChEBI" id="CHEBI:15378"/>
        <dbReference type="ChEBI" id="CHEBI:57476"/>
        <dbReference type="ChEBI" id="CHEBI:57540"/>
        <dbReference type="ChEBI" id="CHEBI:57945"/>
        <dbReference type="ChEBI" id="CHEBI:537519"/>
        <dbReference type="EC" id="1.1.1.3"/>
    </reaction>
    <physiologicalReaction direction="right-to-left" evidence="27">
        <dbReference type="Rhea" id="RHEA:15759"/>
    </physiologicalReaction>
</comment>
<dbReference type="InterPro" id="IPR045865">
    <property type="entry name" value="ACT-like_dom_sf"/>
</dbReference>
<dbReference type="CDD" id="cd04921">
    <property type="entry name" value="ACT_AKi-HSDH-ThrA-like_1"/>
    <property type="match status" value="1"/>
</dbReference>
<comment type="caution">
    <text evidence="30">The sequence shown here is derived from an EMBL/GenBank/DDBJ whole genome shotgun (WGS) entry which is preliminary data.</text>
</comment>
<dbReference type="InterPro" id="IPR005106">
    <property type="entry name" value="Asp/hSer_DH_NAD-bd"/>
</dbReference>
<evidence type="ECO:0000256" key="19">
    <source>
        <dbReference type="ARBA" id="ARBA00023027"/>
    </source>
</evidence>
<evidence type="ECO:0000256" key="23">
    <source>
        <dbReference type="ARBA" id="ARBA00023268"/>
    </source>
</evidence>
<keyword evidence="19" id="KW-0520">NAD</keyword>
<dbReference type="InterPro" id="IPR002912">
    <property type="entry name" value="ACT_dom"/>
</dbReference>
<dbReference type="InterPro" id="IPR042199">
    <property type="entry name" value="AsparK_Bifunc_asparK/hSer_DH"/>
</dbReference>
<evidence type="ECO:0000259" key="29">
    <source>
        <dbReference type="PROSITE" id="PS51671"/>
    </source>
</evidence>
<dbReference type="InterPro" id="IPR036393">
    <property type="entry name" value="AceGlu_kinase-like_sf"/>
</dbReference>
<evidence type="ECO:0000256" key="26">
    <source>
        <dbReference type="ARBA" id="ARBA00048841"/>
    </source>
</evidence>
<dbReference type="Gene3D" id="3.30.360.10">
    <property type="entry name" value="Dihydrodipicolinate Reductase, domain 2"/>
    <property type="match status" value="1"/>
</dbReference>
<feature type="domain" description="ACT" evidence="29">
    <location>
        <begin position="311"/>
        <end position="385"/>
    </location>
</feature>
<keyword evidence="16 28" id="KW-0067">ATP-binding</keyword>
<organism evidence="30 31">
    <name type="scientific">Pseudoalteromonas aurantia 208</name>
    <dbReference type="NCBI Taxonomy" id="1314867"/>
    <lineage>
        <taxon>Bacteria</taxon>
        <taxon>Pseudomonadati</taxon>
        <taxon>Pseudomonadota</taxon>
        <taxon>Gammaproteobacteria</taxon>
        <taxon>Alteromonadales</taxon>
        <taxon>Pseudoalteromonadaceae</taxon>
        <taxon>Pseudoalteromonas</taxon>
    </lineage>
</organism>
<dbReference type="InterPro" id="IPR001342">
    <property type="entry name" value="HDH_cat"/>
</dbReference>
<evidence type="ECO:0000256" key="27">
    <source>
        <dbReference type="ARBA" id="ARBA00049031"/>
    </source>
</evidence>
<dbReference type="InterPro" id="IPR054352">
    <property type="entry name" value="ACT_Aspartokinase"/>
</dbReference>
<dbReference type="Proteomes" id="UP000615755">
    <property type="component" value="Unassembled WGS sequence"/>
</dbReference>
<keyword evidence="11 28" id="KW-0808">Transferase</keyword>
<evidence type="ECO:0000256" key="24">
    <source>
        <dbReference type="ARBA" id="ARBA00044938"/>
    </source>
</evidence>
<evidence type="ECO:0000256" key="5">
    <source>
        <dbReference type="ARBA" id="ARBA00005062"/>
    </source>
</evidence>
<comment type="pathway">
    <text evidence="5 28">Amino-acid biosynthesis; L-methionine biosynthesis via de novo pathway; L-homoserine from L-aspartate: step 3/3.</text>
</comment>
<evidence type="ECO:0000256" key="28">
    <source>
        <dbReference type="PIRNR" id="PIRNR000727"/>
    </source>
</evidence>
<dbReference type="Gene3D" id="1.20.120.1320">
    <property type="entry name" value="Aspartokinase, catalytic domain"/>
    <property type="match status" value="1"/>
</dbReference>
<name>A0ABR9E879_9GAMM</name>
<dbReference type="SUPFAM" id="SSF53633">
    <property type="entry name" value="Carbamate kinase-like"/>
    <property type="match status" value="1"/>
</dbReference>
<dbReference type="InterPro" id="IPR001341">
    <property type="entry name" value="Asp_kinase"/>
</dbReference>
<evidence type="ECO:0000256" key="10">
    <source>
        <dbReference type="ARBA" id="ARBA00022605"/>
    </source>
</evidence>
<dbReference type="EC" id="1.1.1.3" evidence="28"/>
<dbReference type="SUPFAM" id="SSF55021">
    <property type="entry name" value="ACT-like"/>
    <property type="match status" value="2"/>
</dbReference>
<dbReference type="Gene3D" id="3.40.1160.10">
    <property type="entry name" value="Acetylglutamate kinase-like"/>
    <property type="match status" value="1"/>
</dbReference>
<dbReference type="EMBL" id="AQGV01000012">
    <property type="protein sequence ID" value="MBE0367186.1"/>
    <property type="molecule type" value="Genomic_DNA"/>
</dbReference>
<dbReference type="Pfam" id="PF00742">
    <property type="entry name" value="Homoserine_dh"/>
    <property type="match status" value="1"/>
</dbReference>
<evidence type="ECO:0000256" key="11">
    <source>
        <dbReference type="ARBA" id="ARBA00022679"/>
    </source>
</evidence>
<evidence type="ECO:0000256" key="15">
    <source>
        <dbReference type="ARBA" id="ARBA00022777"/>
    </source>
</evidence>
<dbReference type="Pfam" id="PF00696">
    <property type="entry name" value="AA_kinase"/>
    <property type="match status" value="1"/>
</dbReference>
<comment type="cofactor">
    <cofactor evidence="1">
        <name>a metal cation</name>
        <dbReference type="ChEBI" id="CHEBI:25213"/>
    </cofactor>
</comment>
<keyword evidence="17 28" id="KW-0521">NADP</keyword>
<gene>
    <name evidence="30" type="primary">thrA</name>
    <name evidence="30" type="ORF">PAUR_a0505</name>
</gene>
<comment type="catalytic activity">
    <reaction evidence="25">
        <text>L-aspartate + ATP = 4-phospho-L-aspartate + ADP</text>
        <dbReference type="Rhea" id="RHEA:23776"/>
        <dbReference type="ChEBI" id="CHEBI:29991"/>
        <dbReference type="ChEBI" id="CHEBI:30616"/>
        <dbReference type="ChEBI" id="CHEBI:57535"/>
        <dbReference type="ChEBI" id="CHEBI:456216"/>
        <dbReference type="EC" id="2.7.2.4"/>
    </reaction>
    <physiologicalReaction direction="left-to-right" evidence="25">
        <dbReference type="Rhea" id="RHEA:23777"/>
    </physiologicalReaction>
</comment>
<evidence type="ECO:0000256" key="4">
    <source>
        <dbReference type="ARBA" id="ARBA00005056"/>
    </source>
</evidence>
<keyword evidence="13" id="KW-0479">Metal-binding</keyword>
<dbReference type="InterPro" id="IPR049638">
    <property type="entry name" value="AK-HD"/>
</dbReference>
<dbReference type="Gene3D" id="3.30.2130.10">
    <property type="entry name" value="VC0802-like"/>
    <property type="match status" value="1"/>
</dbReference>
<dbReference type="InterPro" id="IPR011147">
    <property type="entry name" value="Bifunc_Aspkin/hSer_DH"/>
</dbReference>
<evidence type="ECO:0000256" key="13">
    <source>
        <dbReference type="ARBA" id="ARBA00022723"/>
    </source>
</evidence>
<dbReference type="Pfam" id="PF03447">
    <property type="entry name" value="NAD_binding_3"/>
    <property type="match status" value="1"/>
</dbReference>
<evidence type="ECO:0000313" key="31">
    <source>
        <dbReference type="Proteomes" id="UP000615755"/>
    </source>
</evidence>
<dbReference type="SUPFAM" id="SSF51735">
    <property type="entry name" value="NAD(P)-binding Rossmann-fold domains"/>
    <property type="match status" value="1"/>
</dbReference>
<dbReference type="Pfam" id="PF22468">
    <property type="entry name" value="ACT_9"/>
    <property type="match status" value="2"/>
</dbReference>
<evidence type="ECO:0000256" key="16">
    <source>
        <dbReference type="ARBA" id="ARBA00022840"/>
    </source>
</evidence>
<accession>A0ABR9E879</accession>
<comment type="pathway">
    <text evidence="4 28">Amino-acid biosynthesis; L-threonine biosynthesis; L-threonine from L-aspartate: step 3/5.</text>
</comment>
<evidence type="ECO:0000256" key="1">
    <source>
        <dbReference type="ARBA" id="ARBA00001920"/>
    </source>
</evidence>
<evidence type="ECO:0000256" key="2">
    <source>
        <dbReference type="ARBA" id="ARBA00004766"/>
    </source>
</evidence>
<evidence type="ECO:0000256" key="20">
    <source>
        <dbReference type="ARBA" id="ARBA00023053"/>
    </source>
</evidence>
<dbReference type="PANTHER" id="PTHR43070:SF3">
    <property type="entry name" value="HOMOSERINE DEHYDROGENASE"/>
    <property type="match status" value="1"/>
</dbReference>
<proteinExistence type="inferred from homology"/>
<evidence type="ECO:0000256" key="7">
    <source>
        <dbReference type="ARBA" id="ARBA00007952"/>
    </source>
</evidence>
<evidence type="ECO:0000256" key="21">
    <source>
        <dbReference type="ARBA" id="ARBA00023154"/>
    </source>
</evidence>
<keyword evidence="22" id="KW-0486">Methionine biosynthesis</keyword>
<dbReference type="InterPro" id="IPR018042">
    <property type="entry name" value="Aspartate_kinase_CS"/>
</dbReference>
<keyword evidence="18 28" id="KW-0560">Oxidoreductase</keyword>
<evidence type="ECO:0000256" key="12">
    <source>
        <dbReference type="ARBA" id="ARBA00022697"/>
    </source>
</evidence>
<evidence type="ECO:0000256" key="22">
    <source>
        <dbReference type="ARBA" id="ARBA00023167"/>
    </source>
</evidence>
<dbReference type="InterPro" id="IPR019811">
    <property type="entry name" value="HDH_CS"/>
</dbReference>
<dbReference type="PROSITE" id="PS00324">
    <property type="entry name" value="ASPARTOKINASE"/>
    <property type="match status" value="1"/>
</dbReference>
<keyword evidence="31" id="KW-1185">Reference proteome</keyword>
<evidence type="ECO:0000256" key="9">
    <source>
        <dbReference type="ARBA" id="ARBA00011881"/>
    </source>
</evidence>
<dbReference type="PROSITE" id="PS51671">
    <property type="entry name" value="ACT"/>
    <property type="match status" value="1"/>
</dbReference>
<evidence type="ECO:0000256" key="6">
    <source>
        <dbReference type="ARBA" id="ARBA00005139"/>
    </source>
</evidence>
<comment type="similarity">
    <text evidence="7 28">In the C-terminal section; belongs to the homoserine dehydrogenase family.</text>
</comment>
<dbReference type="InterPro" id="IPR036291">
    <property type="entry name" value="NAD(P)-bd_dom_sf"/>
</dbReference>
<evidence type="ECO:0000256" key="17">
    <source>
        <dbReference type="ARBA" id="ARBA00022857"/>
    </source>
</evidence>
<comment type="function">
    <text evidence="24">Bifunctional aspartate kinase and homoserine dehydrogenase that catalyzes the first and the third steps toward the synthesis of lysine, methionine and threonine from aspartate.</text>
</comment>
<sequence length="806" mass="87213">MMRVLKFGGSSLADFDCLRQVQNLVLTQSGDEALIVLSAPGGMTDQLVELAALAEQGVSYDVQWQALQSRVNALHLQVTKLYGEIAHWPDFSALANKLAGVKLLNHCPAQVRAYIISFGERVSCALMQAMLGSAQASYLDATDCIATVGGYLDAEVDLKLSKAQFTLSMRENPNKYYIMPGFTGRNQEGELTTLGRNGSDYSAAVAAACLQAQVCQIWTDVDGVYNADPRFIRKATKVDWLSYKEAMELSYFGAKVLHPKTILPCAKAGVPCEIKNTHNPDVPGSVISNERRGNEQVKALSSLESLAMLTVSGPGMKGKVGMASRVFNALANDNVSIVLITQSSCEFSISFCVHEADLNLALTALEQAFELESQAGLIEPVQVQRELAIVTLVGDNMKAHRGLAAKFFASLAQAQVNIVAIAQDSTESAISAVVDGSLCNDAVKVCHENFFTHIPSIDVFLLGVGLVGLELIKQLEKQQSWLQNRDIKLNLYGVANSQKLYLNAQGVPFDTWHGELEQQTDGLTLERLEAFVKSNHLINPVIVDCTSSQQLADQYCNFLNAGFHVVAANKKANTGTYDYYQALVNAAQQKHRKFLYETNVGAGLPVLDNLQLLFSAGDELLSFNGILSGSLSYMFGALEDGLSLSEATAKAKANGFTEPDPRDDLSGTDVARKLLIIARESGLALELSDIEVEPVVSESFAEGASVNEFMTKLPELDGSFALKVKAAAEQGQVLRYVGSIENGHCRVGIEAVDKSHALYDIRDGENALAILSQYYQPRPFVIRGYGAGAEVTSAGVFADILKTLSR</sequence>
<keyword evidence="10 28" id="KW-0028">Amino-acid biosynthesis</keyword>
<comment type="pathway">
    <text evidence="3 28">Amino-acid biosynthesis; L-methionine biosynthesis via de novo pathway; L-homoserine from L-aspartate: step 1/3.</text>
</comment>
<dbReference type="NCBIfam" id="TIGR00657">
    <property type="entry name" value="asp_kinases"/>
    <property type="match status" value="1"/>
</dbReference>
<comment type="pathway">
    <text evidence="6 28">Amino-acid biosynthesis; L-threonine biosynthesis; L-threonine from L-aspartate: step 1/5.</text>
</comment>
<dbReference type="InterPro" id="IPR001048">
    <property type="entry name" value="Asp/Glu/Uridylate_kinase"/>
</dbReference>
<comment type="catalytic activity">
    <reaction evidence="26">
        <text>L-homoserine + NADP(+) = L-aspartate 4-semialdehyde + NADPH + H(+)</text>
        <dbReference type="Rhea" id="RHEA:15761"/>
        <dbReference type="ChEBI" id="CHEBI:15378"/>
        <dbReference type="ChEBI" id="CHEBI:57476"/>
        <dbReference type="ChEBI" id="CHEBI:57783"/>
        <dbReference type="ChEBI" id="CHEBI:58349"/>
        <dbReference type="ChEBI" id="CHEBI:537519"/>
        <dbReference type="EC" id="1.1.1.3"/>
    </reaction>
    <physiologicalReaction direction="right-to-left" evidence="26">
        <dbReference type="Rhea" id="RHEA:15763"/>
    </physiologicalReaction>
</comment>
<dbReference type="PROSITE" id="PS01042">
    <property type="entry name" value="HOMOSER_DHGENASE"/>
    <property type="match status" value="1"/>
</dbReference>
<keyword evidence="20" id="KW-0915">Sodium</keyword>
<evidence type="ECO:0000256" key="8">
    <source>
        <dbReference type="ARBA" id="ARBA00010046"/>
    </source>
</evidence>
<dbReference type="Gene3D" id="3.40.50.720">
    <property type="entry name" value="NAD(P)-binding Rossmann-like Domain"/>
    <property type="match status" value="1"/>
</dbReference>
<protein>
    <recommendedName>
        <fullName evidence="28">Bifunctional aspartokinase/homoserine dehydrogenase</fullName>
    </recommendedName>
    <domain>
        <recommendedName>
            <fullName evidence="28">Aspartokinase</fullName>
            <ecNumber evidence="28">2.7.2.4</ecNumber>
        </recommendedName>
    </domain>
    <domain>
        <recommendedName>
            <fullName evidence="28">Homoserine dehydrogenase</fullName>
            <ecNumber evidence="28">1.1.1.3</ecNumber>
        </recommendedName>
    </domain>
</protein>
<dbReference type="EC" id="2.7.2.4" evidence="28"/>